<proteinExistence type="predicted"/>
<feature type="region of interest" description="Disordered" evidence="1">
    <location>
        <begin position="233"/>
        <end position="252"/>
    </location>
</feature>
<reference evidence="3" key="1">
    <citation type="journal article" date="2019" name="Int. J. Syst. Evol. Microbiol.">
        <title>The Global Catalogue of Microorganisms (GCM) 10K type strain sequencing project: providing services to taxonomists for standard genome sequencing and annotation.</title>
        <authorList>
            <consortium name="The Broad Institute Genomics Platform"/>
            <consortium name="The Broad Institute Genome Sequencing Center for Infectious Disease"/>
            <person name="Wu L."/>
            <person name="Ma J."/>
        </authorList>
    </citation>
    <scope>NUCLEOTIDE SEQUENCE [LARGE SCALE GENOMIC DNA]</scope>
    <source>
        <strain evidence="3">PJ61</strain>
    </source>
</reference>
<keyword evidence="3" id="KW-1185">Reference proteome</keyword>
<evidence type="ECO:0000313" key="3">
    <source>
        <dbReference type="Proteomes" id="UP001595778"/>
    </source>
</evidence>
<name>A0ABV8WJZ4_9MICC</name>
<dbReference type="EMBL" id="JBHSDQ010000002">
    <property type="protein sequence ID" value="MFC4395935.1"/>
    <property type="molecule type" value="Genomic_DNA"/>
</dbReference>
<feature type="compositionally biased region" description="Low complexity" evidence="1">
    <location>
        <begin position="172"/>
        <end position="181"/>
    </location>
</feature>
<organism evidence="2 3">
    <name type="scientific">Arthrobacter sedimenti</name>
    <dbReference type="NCBI Taxonomy" id="2694931"/>
    <lineage>
        <taxon>Bacteria</taxon>
        <taxon>Bacillati</taxon>
        <taxon>Actinomycetota</taxon>
        <taxon>Actinomycetes</taxon>
        <taxon>Micrococcales</taxon>
        <taxon>Micrococcaceae</taxon>
        <taxon>Arthrobacter</taxon>
    </lineage>
</organism>
<evidence type="ECO:0000313" key="2">
    <source>
        <dbReference type="EMBL" id="MFC4395935.1"/>
    </source>
</evidence>
<accession>A0ABV8WJZ4</accession>
<dbReference type="Proteomes" id="UP001595778">
    <property type="component" value="Unassembled WGS sequence"/>
</dbReference>
<feature type="region of interest" description="Disordered" evidence="1">
    <location>
        <begin position="170"/>
        <end position="193"/>
    </location>
</feature>
<comment type="caution">
    <text evidence="2">The sequence shown here is derived from an EMBL/GenBank/DDBJ whole genome shotgun (WGS) entry which is preliminary data.</text>
</comment>
<evidence type="ECO:0000256" key="1">
    <source>
        <dbReference type="SAM" id="MobiDB-lite"/>
    </source>
</evidence>
<gene>
    <name evidence="2" type="ORF">ACFO0G_07515</name>
</gene>
<protein>
    <submittedName>
        <fullName evidence="2">MarR family transcriptional regulator</fullName>
    </submittedName>
</protein>
<feature type="compositionally biased region" description="Basic and acidic residues" evidence="1">
    <location>
        <begin position="238"/>
        <end position="252"/>
    </location>
</feature>
<sequence length="252" mass="26199">MFVLTIDQRGSTGAQDLVPDLLAGIAALQLPRTEQPVFERTVGDEVQGVVSDALAVVEIALHALRAGRWYVGIGVGTVSLAPGASPREGTGTAFVAARKAVELAKAAGPQVPLSVVPGIMAKTGGGVPGGEGSQACANAEAVLRLLGRLVQDRTEAQWRVVDALRRLGSDSAGLGRQAPRGQGPGRHGSQKQVALELGISEQSVSRTVLRSGWQEEWAARPAAAMLLGFADSQISGPFKDDRNADDPNEGDR</sequence>
<dbReference type="RefSeq" id="WP_286403097.1">
    <property type="nucleotide sequence ID" value="NZ_JBHSDQ010000002.1"/>
</dbReference>